<dbReference type="Gene3D" id="3.40.50.300">
    <property type="entry name" value="P-loop containing nucleotide triphosphate hydrolases"/>
    <property type="match status" value="1"/>
</dbReference>
<organism evidence="2 3">
    <name type="scientific">Nostoc punctiforme NIES-2108</name>
    <dbReference type="NCBI Taxonomy" id="1356359"/>
    <lineage>
        <taxon>Bacteria</taxon>
        <taxon>Bacillati</taxon>
        <taxon>Cyanobacteriota</taxon>
        <taxon>Cyanophyceae</taxon>
        <taxon>Nostocales</taxon>
        <taxon>Nostocaceae</taxon>
        <taxon>Nostoc</taxon>
    </lineage>
</organism>
<feature type="domain" description="vWA-MoxR associated protein N-terminal HTH" evidence="1">
    <location>
        <begin position="1"/>
        <end position="85"/>
    </location>
</feature>
<dbReference type="Pfam" id="PF14516">
    <property type="entry name" value="AAA_35"/>
    <property type="match status" value="1"/>
</dbReference>
<sequence length="486" mass="55806">MDFETAFKILDTAVVAQTKRHLKDIEVAILRCSWQGKKYNEIAQTHGYTTEYLQHDVGPKLWQMLSEAIGEKVSKKNFQAALERQRLSGTAATPKQLEAVFYSHKLMSSSQFKMEKMASNDSVSLENEELLLSVNTNERTQLNAEPEFPVGQVPLTSNFYIERLPIEERCYQEILQPGSLIRIKAPGQMGKTSLMARILDEARKHDCQTVSLSFHSADKAVFTSLDTFLRWFCESVGRKLKQLHQLDDYWSIYGSKDKTTAYFEECLLEEIDSPLVVSLDGVDRIFPYCDIAEDFFSLLRAWYEYAKYGDRSSELWKKLRLVLVHSKEVYIPLNINQSPFNVGLSVELQEFSPEQVQILVDRHQGLNWTDAQVKKLMDMVGGHPYLVRLALYQVQHQDITLEQLLQTAPTEGGIYSAHLRGHLCNLEHHPNLATAFSQVVNSLVPIELDSKSAFKLHSMGLVVYCNENKVMPRCDLYRQYFQNRLS</sequence>
<dbReference type="AlphaFoldDB" id="A0A367R2V8"/>
<comment type="caution">
    <text evidence="2">The sequence shown here is derived from an EMBL/GenBank/DDBJ whole genome shotgun (WGS) entry which is preliminary data.</text>
</comment>
<dbReference type="InterPro" id="IPR058651">
    <property type="entry name" value="HTH_VMAP-M9"/>
</dbReference>
<dbReference type="Proteomes" id="UP000252085">
    <property type="component" value="Unassembled WGS sequence"/>
</dbReference>
<evidence type="ECO:0000313" key="3">
    <source>
        <dbReference type="Proteomes" id="UP000252085"/>
    </source>
</evidence>
<accession>A0A367R2V8</accession>
<dbReference type="Pfam" id="PF26355">
    <property type="entry name" value="HTH_VMAP-M9"/>
    <property type="match status" value="1"/>
</dbReference>
<evidence type="ECO:0000259" key="1">
    <source>
        <dbReference type="Pfam" id="PF26355"/>
    </source>
</evidence>
<dbReference type="EMBL" id="LXQE01000182">
    <property type="protein sequence ID" value="RCJ30808.1"/>
    <property type="molecule type" value="Genomic_DNA"/>
</dbReference>
<dbReference type="SUPFAM" id="SSF52540">
    <property type="entry name" value="P-loop containing nucleoside triphosphate hydrolases"/>
    <property type="match status" value="1"/>
</dbReference>
<name>A0A367R2V8_NOSPU</name>
<reference evidence="2 3" key="1">
    <citation type="submission" date="2016-04" db="EMBL/GenBank/DDBJ databases">
        <authorList>
            <person name="Evans L.H."/>
            <person name="Alamgir A."/>
            <person name="Owens N."/>
            <person name="Weber N.D."/>
            <person name="Virtaneva K."/>
            <person name="Barbian K."/>
            <person name="Babar A."/>
            <person name="Rosenke K."/>
        </authorList>
    </citation>
    <scope>NUCLEOTIDE SEQUENCE [LARGE SCALE GENOMIC DNA]</scope>
    <source>
        <strain evidence="2">NIES-2108</strain>
    </source>
</reference>
<dbReference type="InterPro" id="IPR027417">
    <property type="entry name" value="P-loop_NTPase"/>
</dbReference>
<gene>
    <name evidence="2" type="ORF">A6769_32535</name>
</gene>
<protein>
    <recommendedName>
        <fullName evidence="1">vWA-MoxR associated protein N-terminal HTH domain-containing protein</fullName>
    </recommendedName>
</protein>
<proteinExistence type="predicted"/>
<evidence type="ECO:0000313" key="2">
    <source>
        <dbReference type="EMBL" id="RCJ30808.1"/>
    </source>
</evidence>